<dbReference type="Proteomes" id="UP001642464">
    <property type="component" value="Unassembled WGS sequence"/>
</dbReference>
<dbReference type="PANTHER" id="PTHR23252:SF24">
    <property type="entry name" value="TRANSMEMBRANE PROTEIN 145"/>
    <property type="match status" value="1"/>
</dbReference>
<accession>A0ABP0RGW1</accession>
<evidence type="ECO:0000259" key="8">
    <source>
        <dbReference type="Pfam" id="PF10192"/>
    </source>
</evidence>
<feature type="domain" description="GPR180/TMEM145 transmembrane" evidence="8">
    <location>
        <begin position="285"/>
        <end position="503"/>
    </location>
</feature>
<protein>
    <submittedName>
        <fullName evidence="10">Transmembrane protein 145</fullName>
    </submittedName>
</protein>
<dbReference type="InterPro" id="IPR047831">
    <property type="entry name" value="GPR180/TMEM145"/>
</dbReference>
<dbReference type="PANTHER" id="PTHR23252">
    <property type="entry name" value="INTIMAL THICKNESS RECEPTOR-RELATED"/>
    <property type="match status" value="1"/>
</dbReference>
<dbReference type="InterPro" id="IPR053880">
    <property type="entry name" value="GPR180-like_N"/>
</dbReference>
<feature type="transmembrane region" description="Helical" evidence="7">
    <location>
        <begin position="348"/>
        <end position="368"/>
    </location>
</feature>
<keyword evidence="3 7" id="KW-1133">Transmembrane helix</keyword>
<feature type="transmembrane region" description="Helical" evidence="7">
    <location>
        <begin position="310"/>
        <end position="336"/>
    </location>
</feature>
<evidence type="ECO:0000313" key="11">
    <source>
        <dbReference type="Proteomes" id="UP001642464"/>
    </source>
</evidence>
<reference evidence="10 11" key="1">
    <citation type="submission" date="2024-02" db="EMBL/GenBank/DDBJ databases">
        <authorList>
            <person name="Chen Y."/>
            <person name="Shah S."/>
            <person name="Dougan E. K."/>
            <person name="Thang M."/>
            <person name="Chan C."/>
        </authorList>
    </citation>
    <scope>NUCLEOTIDE SEQUENCE [LARGE SCALE GENOMIC DNA]</scope>
</reference>
<feature type="transmembrane region" description="Helical" evidence="7">
    <location>
        <begin position="421"/>
        <end position="438"/>
    </location>
</feature>
<feature type="transmembrane region" description="Helical" evidence="7">
    <location>
        <begin position="389"/>
        <end position="409"/>
    </location>
</feature>
<feature type="compositionally biased region" description="Polar residues" evidence="6">
    <location>
        <begin position="603"/>
        <end position="627"/>
    </location>
</feature>
<dbReference type="EMBL" id="CAXAMM010041528">
    <property type="protein sequence ID" value="CAK9099824.1"/>
    <property type="molecule type" value="Genomic_DNA"/>
</dbReference>
<evidence type="ECO:0000256" key="4">
    <source>
        <dbReference type="ARBA" id="ARBA00023136"/>
    </source>
</evidence>
<proteinExistence type="predicted"/>
<evidence type="ECO:0000256" key="6">
    <source>
        <dbReference type="SAM" id="MobiDB-lite"/>
    </source>
</evidence>
<comment type="subcellular location">
    <subcellularLocation>
        <location evidence="1">Membrane</location>
        <topology evidence="1">Multi-pass membrane protein</topology>
    </subcellularLocation>
</comment>
<feature type="transmembrane region" description="Helical" evidence="7">
    <location>
        <begin position="487"/>
        <end position="507"/>
    </location>
</feature>
<feature type="region of interest" description="Disordered" evidence="6">
    <location>
        <begin position="36"/>
        <end position="56"/>
    </location>
</feature>
<feature type="domain" description="GPR180-like N-terminal" evidence="9">
    <location>
        <begin position="122"/>
        <end position="241"/>
    </location>
</feature>
<keyword evidence="2 7" id="KW-0812">Transmembrane</keyword>
<dbReference type="InterPro" id="IPR019336">
    <property type="entry name" value="GPR180/TMEM145_TM"/>
</dbReference>
<evidence type="ECO:0000313" key="10">
    <source>
        <dbReference type="EMBL" id="CAK9099824.1"/>
    </source>
</evidence>
<evidence type="ECO:0000256" key="2">
    <source>
        <dbReference type="ARBA" id="ARBA00022692"/>
    </source>
</evidence>
<keyword evidence="11" id="KW-1185">Reference proteome</keyword>
<evidence type="ECO:0000256" key="3">
    <source>
        <dbReference type="ARBA" id="ARBA00022989"/>
    </source>
</evidence>
<evidence type="ECO:0000256" key="1">
    <source>
        <dbReference type="ARBA" id="ARBA00004141"/>
    </source>
</evidence>
<evidence type="ECO:0000256" key="7">
    <source>
        <dbReference type="SAM" id="Phobius"/>
    </source>
</evidence>
<keyword evidence="4 7" id="KW-0472">Membrane</keyword>
<keyword evidence="5" id="KW-0325">Glycoprotein</keyword>
<feature type="region of interest" description="Disordered" evidence="6">
    <location>
        <begin position="594"/>
        <end position="650"/>
    </location>
</feature>
<feature type="transmembrane region" description="Helical" evidence="7">
    <location>
        <begin position="458"/>
        <end position="475"/>
    </location>
</feature>
<name>A0ABP0RGW1_9DINO</name>
<evidence type="ECO:0000259" key="9">
    <source>
        <dbReference type="Pfam" id="PF21892"/>
    </source>
</evidence>
<evidence type="ECO:0000256" key="5">
    <source>
        <dbReference type="ARBA" id="ARBA00023180"/>
    </source>
</evidence>
<dbReference type="Pfam" id="PF10192">
    <property type="entry name" value="GPR180-TMEM145_TM"/>
    <property type="match status" value="1"/>
</dbReference>
<organism evidence="10 11">
    <name type="scientific">Durusdinium trenchii</name>
    <dbReference type="NCBI Taxonomy" id="1381693"/>
    <lineage>
        <taxon>Eukaryota</taxon>
        <taxon>Sar</taxon>
        <taxon>Alveolata</taxon>
        <taxon>Dinophyceae</taxon>
        <taxon>Suessiales</taxon>
        <taxon>Symbiodiniaceae</taxon>
        <taxon>Durusdinium</taxon>
    </lineage>
</organism>
<comment type="caution">
    <text evidence="10">The sequence shown here is derived from an EMBL/GenBank/DDBJ whole genome shotgun (WGS) entry which is preliminary data.</text>
</comment>
<feature type="transmembrane region" description="Helical" evidence="7">
    <location>
        <begin position="277"/>
        <end position="298"/>
    </location>
</feature>
<gene>
    <name evidence="10" type="ORF">SCF082_LOCUS46742</name>
</gene>
<sequence>MPIARARRAFDGSLARVKTGLADEAAWSVRAVAPLPQPNTLGTRRPQPDRGMEEHAETERAKLARIFGAGKLARSSGRSASGTSALELWDPDLAREDWVSDSAKEEKEEEQTWADLDEQYRGSDSWVFLDRFCFGKEDGRFDGEFLFPAGQRPTLMLYYLESGIENEFGTWEKLYDGELNCTEKAAIARDTSGSVFELDSLAYSRTIEMIDGKPFLRARVRNQVVTSRSRWFFFAVGNCPSACEEEFCVGGVDLFWSFNFTNGQGSNMYFGADQDSVWATCVTFFALYLGLMAYSLYVRLLLLGRRKYHVTVFLLIASIWLTFGRLLCDLILYTVYRNLGEFLQVQSTMSMVLAGTAEMLLLVMLMLIMKGWTIVRRKISANGRTRLSVYVMIYVSAYWTCMLYFTNGVDPANVVYVYDTWPGYILLVLRVGLLIWIIRARSVTVRKYNSKRAFYQKFTALACMWAVSLPLLVGLNEILPEYMRFKLLYALELLILFLTHAVLISLYNPQIGASFPFHATTAAMLHNKSGAARGTGASTAAGLAAASLNDIQLRQASEIGRRIKHGLSVLHAFSNDLSTFLEEIDPTEQELLNNDEELPGSHGNATSPGEVGNLTNVSISRPSNGSFRSKRSRNVDPKPIITGPSTEKEG</sequence>
<dbReference type="Pfam" id="PF21892">
    <property type="entry name" value="TMEM145_N"/>
    <property type="match status" value="1"/>
</dbReference>
<feature type="compositionally biased region" description="Basic and acidic residues" evidence="6">
    <location>
        <begin position="46"/>
        <end position="56"/>
    </location>
</feature>